<evidence type="ECO:0000256" key="7">
    <source>
        <dbReference type="PROSITE-ProRule" id="PRU00191"/>
    </source>
</evidence>
<dbReference type="PRINTS" id="PR00109">
    <property type="entry name" value="TYRKINASE"/>
</dbReference>
<dbReference type="Gene3D" id="3.30.200.20">
    <property type="entry name" value="Phosphorylase Kinase, domain 1"/>
    <property type="match status" value="1"/>
</dbReference>
<evidence type="ECO:0000256" key="3">
    <source>
        <dbReference type="ARBA" id="ARBA00022777"/>
    </source>
</evidence>
<dbReference type="GO" id="GO:0004715">
    <property type="term" value="F:non-membrane spanning protein tyrosine kinase activity"/>
    <property type="evidence" value="ECO:0007669"/>
    <property type="project" value="UniProtKB-EC"/>
</dbReference>
<evidence type="ECO:0000256" key="9">
    <source>
        <dbReference type="RuleBase" id="RU362096"/>
    </source>
</evidence>
<keyword evidence="13" id="KW-1185">Reference proteome</keyword>
<evidence type="ECO:0000259" key="12">
    <source>
        <dbReference type="PROSITE" id="PS50011"/>
    </source>
</evidence>
<dbReference type="InterPro" id="IPR017441">
    <property type="entry name" value="Protein_kinase_ATP_BS"/>
</dbReference>
<dbReference type="FunFam" id="3.30.505.10:FF:000051">
    <property type="entry name" value="Tyrosine-protein kinase"/>
    <property type="match status" value="1"/>
</dbReference>
<dbReference type="EC" id="2.7.10.2" evidence="9"/>
<keyword evidence="4 8" id="KW-0067">ATP-binding</keyword>
<evidence type="ECO:0000256" key="6">
    <source>
        <dbReference type="ARBA" id="ARBA00051245"/>
    </source>
</evidence>
<keyword evidence="2 8" id="KW-0547">Nucleotide-binding</keyword>
<evidence type="ECO:0000256" key="2">
    <source>
        <dbReference type="ARBA" id="ARBA00022741"/>
    </source>
</evidence>
<dbReference type="InterPro" id="IPR020635">
    <property type="entry name" value="Tyr_kinase_cat_dom"/>
</dbReference>
<name>A0A7E4UXV2_PANRE</name>
<proteinExistence type="inferred from homology"/>
<comment type="similarity">
    <text evidence="9">Belongs to the protein kinase superfamily. Tyr protein kinase family.</text>
</comment>
<feature type="compositionally biased region" description="Polar residues" evidence="10">
    <location>
        <begin position="26"/>
        <end position="39"/>
    </location>
</feature>
<keyword evidence="3 9" id="KW-0418">Kinase</keyword>
<dbReference type="SMART" id="SM00252">
    <property type="entry name" value="SH2"/>
    <property type="match status" value="1"/>
</dbReference>
<dbReference type="InterPro" id="IPR036860">
    <property type="entry name" value="SH2_dom_sf"/>
</dbReference>
<feature type="binding site" evidence="8">
    <location>
        <position position="194"/>
    </location>
    <ligand>
        <name>ATP</name>
        <dbReference type="ChEBI" id="CHEBI:30616"/>
    </ligand>
</feature>
<dbReference type="SUPFAM" id="SSF56112">
    <property type="entry name" value="Protein kinase-like (PK-like)"/>
    <property type="match status" value="1"/>
</dbReference>
<dbReference type="WBParaSite" id="Pan_g14139.t1">
    <property type="protein sequence ID" value="Pan_g14139.t1"/>
    <property type="gene ID" value="Pan_g14139"/>
</dbReference>
<evidence type="ECO:0000256" key="4">
    <source>
        <dbReference type="ARBA" id="ARBA00022840"/>
    </source>
</evidence>
<dbReference type="GO" id="GO:0005524">
    <property type="term" value="F:ATP binding"/>
    <property type="evidence" value="ECO:0007669"/>
    <property type="project" value="UniProtKB-UniRule"/>
</dbReference>
<dbReference type="SMART" id="SM00219">
    <property type="entry name" value="TyrKc"/>
    <property type="match status" value="1"/>
</dbReference>
<dbReference type="Pfam" id="PF07714">
    <property type="entry name" value="PK_Tyr_Ser-Thr"/>
    <property type="match status" value="1"/>
</dbReference>
<dbReference type="PROSITE" id="PS00109">
    <property type="entry name" value="PROTEIN_KINASE_TYR"/>
    <property type="match status" value="1"/>
</dbReference>
<dbReference type="InterPro" id="IPR035849">
    <property type="entry name" value="Fes/Fps/Fer_SH2"/>
</dbReference>
<sequence>MTKDKETSNKSRESARSRSSSKNRSTVASPSSTTNTLMQAPSEALPPHESFENERWWHGMLPREDIVGLLEKPGQFLVRLTEPTKGKGMKLVLSVRIPTKHHHFVIYKDTNNMYCIEKYKFATVSELINFYVSTKKCITKKSGAVLISPVPRQDWEIRHSQIELGKELGRGAFGSVCIGTFTQNNGTVKNVAVKVNQGKALNKEIIQMICKEARTMRRYRHKNIVNFYGVAVEQEPILLVMELVNDGALDSYLKKNFDSLSIGDLALMCADAANGIEYLHSKLCIHRDVAARNCLVSDARVKISDFGLTRDVSDKVKQYKIKNLKQKLPIRWLAPETLITATYTYKSDVFSFGILLWEVFTGCVSEPYPGLTAAEVNAKVKQGYRMDPPSTMPLTIADIMSEHCFPGAPEDRWEMTQIRKTLEEIANQSSFDRKKTKDKELANDFTRIMDVDPAKAREADLKAEREEREVKKEKKSDKDEEKEEEKEKDSEKRKVEKESEKRKKEKA</sequence>
<dbReference type="InterPro" id="IPR008266">
    <property type="entry name" value="Tyr_kinase_AS"/>
</dbReference>
<evidence type="ECO:0000256" key="10">
    <source>
        <dbReference type="SAM" id="MobiDB-lite"/>
    </source>
</evidence>
<evidence type="ECO:0000313" key="13">
    <source>
        <dbReference type="Proteomes" id="UP000492821"/>
    </source>
</evidence>
<evidence type="ECO:0000259" key="11">
    <source>
        <dbReference type="PROSITE" id="PS50001"/>
    </source>
</evidence>
<dbReference type="InterPro" id="IPR050198">
    <property type="entry name" value="Non-receptor_tyrosine_kinases"/>
</dbReference>
<dbReference type="InterPro" id="IPR000719">
    <property type="entry name" value="Prot_kinase_dom"/>
</dbReference>
<dbReference type="PROSITE" id="PS00107">
    <property type="entry name" value="PROTEIN_KINASE_ATP"/>
    <property type="match status" value="1"/>
</dbReference>
<keyword evidence="5 9" id="KW-0829">Tyrosine-protein kinase</keyword>
<accession>A0A7E4UXV2</accession>
<evidence type="ECO:0000256" key="8">
    <source>
        <dbReference type="PROSITE-ProRule" id="PRU10141"/>
    </source>
</evidence>
<dbReference type="SUPFAM" id="SSF55550">
    <property type="entry name" value="SH2 domain"/>
    <property type="match status" value="1"/>
</dbReference>
<keyword evidence="1 9" id="KW-0808">Transferase</keyword>
<dbReference type="Proteomes" id="UP000492821">
    <property type="component" value="Unassembled WGS sequence"/>
</dbReference>
<evidence type="ECO:0000313" key="14">
    <source>
        <dbReference type="WBParaSite" id="Pan_g14139.t1"/>
    </source>
</evidence>
<dbReference type="Gene3D" id="3.30.505.10">
    <property type="entry name" value="SH2 domain"/>
    <property type="match status" value="1"/>
</dbReference>
<protein>
    <recommendedName>
        <fullName evidence="9">Tyrosine-protein kinase</fullName>
        <ecNumber evidence="9">2.7.10.2</ecNumber>
    </recommendedName>
</protein>
<organism evidence="13 14">
    <name type="scientific">Panagrellus redivivus</name>
    <name type="common">Microworm</name>
    <dbReference type="NCBI Taxonomy" id="6233"/>
    <lineage>
        <taxon>Eukaryota</taxon>
        <taxon>Metazoa</taxon>
        <taxon>Ecdysozoa</taxon>
        <taxon>Nematoda</taxon>
        <taxon>Chromadorea</taxon>
        <taxon>Rhabditida</taxon>
        <taxon>Tylenchina</taxon>
        <taxon>Panagrolaimomorpha</taxon>
        <taxon>Panagrolaimoidea</taxon>
        <taxon>Panagrolaimidae</taxon>
        <taxon>Panagrellus</taxon>
    </lineage>
</organism>
<evidence type="ECO:0000256" key="1">
    <source>
        <dbReference type="ARBA" id="ARBA00022679"/>
    </source>
</evidence>
<evidence type="ECO:0000256" key="5">
    <source>
        <dbReference type="ARBA" id="ARBA00023137"/>
    </source>
</evidence>
<dbReference type="CDD" id="cd00192">
    <property type="entry name" value="PTKc"/>
    <property type="match status" value="1"/>
</dbReference>
<dbReference type="InterPro" id="IPR011009">
    <property type="entry name" value="Kinase-like_dom_sf"/>
</dbReference>
<dbReference type="Gene3D" id="1.10.510.10">
    <property type="entry name" value="Transferase(Phosphotransferase) domain 1"/>
    <property type="match status" value="1"/>
</dbReference>
<feature type="domain" description="SH2" evidence="11">
    <location>
        <begin position="56"/>
        <end position="150"/>
    </location>
</feature>
<feature type="region of interest" description="Disordered" evidence="10">
    <location>
        <begin position="450"/>
        <end position="507"/>
    </location>
</feature>
<dbReference type="InterPro" id="IPR001245">
    <property type="entry name" value="Ser-Thr/Tyr_kinase_cat_dom"/>
</dbReference>
<dbReference type="PROSITE" id="PS50001">
    <property type="entry name" value="SH2"/>
    <property type="match status" value="1"/>
</dbReference>
<dbReference type="PROSITE" id="PS50011">
    <property type="entry name" value="PROTEIN_KINASE_DOM"/>
    <property type="match status" value="1"/>
</dbReference>
<dbReference type="CDD" id="cd10361">
    <property type="entry name" value="SH2_Fps_family"/>
    <property type="match status" value="1"/>
</dbReference>
<feature type="compositionally biased region" description="Basic and acidic residues" evidence="10">
    <location>
        <begin position="1"/>
        <end position="16"/>
    </location>
</feature>
<feature type="domain" description="Protein kinase" evidence="12">
    <location>
        <begin position="162"/>
        <end position="431"/>
    </location>
</feature>
<dbReference type="PANTHER" id="PTHR24418">
    <property type="entry name" value="TYROSINE-PROTEIN KINASE"/>
    <property type="match status" value="1"/>
</dbReference>
<reference evidence="14" key="2">
    <citation type="submission" date="2020-10" db="UniProtKB">
        <authorList>
            <consortium name="WormBaseParasite"/>
        </authorList>
    </citation>
    <scope>IDENTIFICATION</scope>
</reference>
<dbReference type="InterPro" id="IPR000980">
    <property type="entry name" value="SH2"/>
</dbReference>
<dbReference type="Pfam" id="PF00017">
    <property type="entry name" value="SH2"/>
    <property type="match status" value="1"/>
</dbReference>
<comment type="catalytic activity">
    <reaction evidence="6 9">
        <text>L-tyrosyl-[protein] + ATP = O-phospho-L-tyrosyl-[protein] + ADP + H(+)</text>
        <dbReference type="Rhea" id="RHEA:10596"/>
        <dbReference type="Rhea" id="RHEA-COMP:10136"/>
        <dbReference type="Rhea" id="RHEA-COMP:20101"/>
        <dbReference type="ChEBI" id="CHEBI:15378"/>
        <dbReference type="ChEBI" id="CHEBI:30616"/>
        <dbReference type="ChEBI" id="CHEBI:46858"/>
        <dbReference type="ChEBI" id="CHEBI:61978"/>
        <dbReference type="ChEBI" id="CHEBI:456216"/>
        <dbReference type="EC" id="2.7.10.2"/>
    </reaction>
</comment>
<feature type="region of interest" description="Disordered" evidence="10">
    <location>
        <begin position="1"/>
        <end position="48"/>
    </location>
</feature>
<dbReference type="AlphaFoldDB" id="A0A7E4UXV2"/>
<keyword evidence="7" id="KW-0727">SH2 domain</keyword>
<reference evidence="13" key="1">
    <citation type="journal article" date="2013" name="Genetics">
        <title>The draft genome and transcriptome of Panagrellus redivivus are shaped by the harsh demands of a free-living lifestyle.</title>
        <authorList>
            <person name="Srinivasan J."/>
            <person name="Dillman A.R."/>
            <person name="Macchietto M.G."/>
            <person name="Heikkinen L."/>
            <person name="Lakso M."/>
            <person name="Fracchia K.M."/>
            <person name="Antoshechkin I."/>
            <person name="Mortazavi A."/>
            <person name="Wong G."/>
            <person name="Sternberg P.W."/>
        </authorList>
    </citation>
    <scope>NUCLEOTIDE SEQUENCE [LARGE SCALE GENOMIC DNA]</scope>
    <source>
        <strain evidence="13">MT8872</strain>
    </source>
</reference>